<dbReference type="InterPro" id="IPR003439">
    <property type="entry name" value="ABC_transporter-like_ATP-bd"/>
</dbReference>
<dbReference type="PANTHER" id="PTHR43553:SF27">
    <property type="entry name" value="ENERGY-COUPLING FACTOR TRANSPORTER ATP-BINDING PROTEIN ECFA2"/>
    <property type="match status" value="1"/>
</dbReference>
<comment type="similarity">
    <text evidence="8">Belongs to the ABC transporter superfamily. Energy-coupling factor EcfA family.</text>
</comment>
<dbReference type="InterPro" id="IPR017871">
    <property type="entry name" value="ABC_transporter-like_CS"/>
</dbReference>
<evidence type="ECO:0000259" key="9">
    <source>
        <dbReference type="PROSITE" id="PS50893"/>
    </source>
</evidence>
<sequence length="290" mass="32087">MEIKFENVSYIYSQGTELEKYGLSDINFKIQSASFTAIVGHTGSGKSTLIHQINALLKPSKGNVRIGDDFIINNEITGKGLKPLRQKVGMVFQFPENQLFEETVLKDIMFGPLNFGFSKKEAEDSAYYWLEKVGLDVSLADKSPFELSGGQMRRVAIAGVMASNPEVLILDEPTAGLDPVGQKEILALFKDYQHQGHTVVLVSHDMDIVANYADEVLVLEAGQLLRQEAPQTLFQDEKWLHQHALNQPKVTAFAQQLAAKGFKFESMPITMAELVEVLTPKLGGKLAEDG</sequence>
<evidence type="ECO:0000256" key="6">
    <source>
        <dbReference type="ARBA" id="ARBA00022967"/>
    </source>
</evidence>
<dbReference type="RefSeq" id="WP_339968983.1">
    <property type="nucleotide sequence ID" value="NZ_JAWMWG010000001.1"/>
</dbReference>
<name>A0ABU8SFF3_9LACO</name>
<accession>A0ABU8SFF3</accession>
<keyword evidence="6" id="KW-1278">Translocase</keyword>
<dbReference type="Proteomes" id="UP001377804">
    <property type="component" value="Unassembled WGS sequence"/>
</dbReference>
<keyword evidence="2 8" id="KW-0813">Transport</keyword>
<keyword evidence="4 8" id="KW-0547">Nucleotide-binding</keyword>
<dbReference type="PROSITE" id="PS50893">
    <property type="entry name" value="ABC_TRANSPORTER_2"/>
    <property type="match status" value="1"/>
</dbReference>
<evidence type="ECO:0000256" key="7">
    <source>
        <dbReference type="ARBA" id="ARBA00023136"/>
    </source>
</evidence>
<dbReference type="InterPro" id="IPR027417">
    <property type="entry name" value="P-loop_NTPase"/>
</dbReference>
<keyword evidence="5 8" id="KW-0067">ATP-binding</keyword>
<dbReference type="EC" id="7.-.-.-" evidence="8"/>
<gene>
    <name evidence="10" type="ORF">R4Y45_02610</name>
</gene>
<evidence type="ECO:0000256" key="5">
    <source>
        <dbReference type="ARBA" id="ARBA00022840"/>
    </source>
</evidence>
<dbReference type="SMART" id="SM00382">
    <property type="entry name" value="AAA"/>
    <property type="match status" value="1"/>
</dbReference>
<dbReference type="PANTHER" id="PTHR43553">
    <property type="entry name" value="HEAVY METAL TRANSPORTER"/>
    <property type="match status" value="1"/>
</dbReference>
<protein>
    <recommendedName>
        <fullName evidence="8">Energy-coupling factor transporter ATP-binding protein EcfA2</fullName>
        <ecNumber evidence="8">7.-.-.-</ecNumber>
    </recommendedName>
</protein>
<organism evidence="10 11">
    <name type="scientific">Holzapfeliella saturejae</name>
    <dbReference type="NCBI Taxonomy" id="3082953"/>
    <lineage>
        <taxon>Bacteria</taxon>
        <taxon>Bacillati</taxon>
        <taxon>Bacillota</taxon>
        <taxon>Bacilli</taxon>
        <taxon>Lactobacillales</taxon>
        <taxon>Lactobacillaceae</taxon>
        <taxon>Holzapfeliella</taxon>
    </lineage>
</organism>
<proteinExistence type="inferred from homology"/>
<evidence type="ECO:0000313" key="10">
    <source>
        <dbReference type="EMBL" id="MEJ6348118.1"/>
    </source>
</evidence>
<comment type="subunit">
    <text evidence="8">Forms a stable energy-coupling factor (ECF) transporter complex composed of 2 membrane-embedded substrate-binding proteins (S component), 2 ATP-binding proteins (A component) and 2 transmembrane proteins (T component).</text>
</comment>
<dbReference type="PROSITE" id="PS00211">
    <property type="entry name" value="ABC_TRANSPORTER_1"/>
    <property type="match status" value="1"/>
</dbReference>
<keyword evidence="3 8" id="KW-1003">Cell membrane</keyword>
<dbReference type="InterPro" id="IPR003593">
    <property type="entry name" value="AAA+_ATPase"/>
</dbReference>
<evidence type="ECO:0000256" key="2">
    <source>
        <dbReference type="ARBA" id="ARBA00022448"/>
    </source>
</evidence>
<dbReference type="InterPro" id="IPR050095">
    <property type="entry name" value="ECF_ABC_transporter_ATP-bd"/>
</dbReference>
<evidence type="ECO:0000256" key="4">
    <source>
        <dbReference type="ARBA" id="ARBA00022741"/>
    </source>
</evidence>
<dbReference type="NCBIfam" id="TIGR04521">
    <property type="entry name" value="ECF_ATPase_2"/>
    <property type="match status" value="1"/>
</dbReference>
<feature type="domain" description="ABC transporter" evidence="9">
    <location>
        <begin position="3"/>
        <end position="246"/>
    </location>
</feature>
<evidence type="ECO:0000256" key="1">
    <source>
        <dbReference type="ARBA" id="ARBA00004202"/>
    </source>
</evidence>
<reference evidence="10 11" key="1">
    <citation type="submission" date="2023-10" db="EMBL/GenBank/DDBJ databases">
        <title>Holzapfeliella saturejae sp. nov. isolated from Satureja montana flowers.</title>
        <authorList>
            <person name="Alcantara C."/>
            <person name="Zuniga M."/>
            <person name="Landete J.M."/>
            <person name="Monedero V."/>
        </authorList>
    </citation>
    <scope>NUCLEOTIDE SEQUENCE [LARGE SCALE GENOMIC DNA]</scope>
    <source>
        <strain evidence="10 11">He02</strain>
    </source>
</reference>
<dbReference type="InterPro" id="IPR015856">
    <property type="entry name" value="ABC_transpr_CbiO/EcfA_su"/>
</dbReference>
<comment type="function">
    <text evidence="8">ATP-binding (A) component of a common energy-coupling factor (ECF) ABC-transporter complex.</text>
</comment>
<dbReference type="CDD" id="cd03225">
    <property type="entry name" value="ABC_cobalt_CbiO_domain1"/>
    <property type="match status" value="1"/>
</dbReference>
<evidence type="ECO:0000256" key="8">
    <source>
        <dbReference type="RuleBase" id="RU365104"/>
    </source>
</evidence>
<dbReference type="InterPro" id="IPR030946">
    <property type="entry name" value="EcfA2"/>
</dbReference>
<comment type="caution">
    <text evidence="10">The sequence shown here is derived from an EMBL/GenBank/DDBJ whole genome shotgun (WGS) entry which is preliminary data.</text>
</comment>
<evidence type="ECO:0000313" key="11">
    <source>
        <dbReference type="Proteomes" id="UP001377804"/>
    </source>
</evidence>
<dbReference type="SUPFAM" id="SSF52540">
    <property type="entry name" value="P-loop containing nucleoside triphosphate hydrolases"/>
    <property type="match status" value="1"/>
</dbReference>
<keyword evidence="11" id="KW-1185">Reference proteome</keyword>
<comment type="subcellular location">
    <subcellularLocation>
        <location evidence="1 8">Cell membrane</location>
        <topology evidence="1 8">Peripheral membrane protein</topology>
    </subcellularLocation>
</comment>
<dbReference type="Gene3D" id="3.40.50.300">
    <property type="entry name" value="P-loop containing nucleotide triphosphate hydrolases"/>
    <property type="match status" value="1"/>
</dbReference>
<evidence type="ECO:0000256" key="3">
    <source>
        <dbReference type="ARBA" id="ARBA00022475"/>
    </source>
</evidence>
<dbReference type="EMBL" id="JAWMWG010000001">
    <property type="protein sequence ID" value="MEJ6348118.1"/>
    <property type="molecule type" value="Genomic_DNA"/>
</dbReference>
<keyword evidence="7 8" id="KW-0472">Membrane</keyword>
<dbReference type="Pfam" id="PF00005">
    <property type="entry name" value="ABC_tran"/>
    <property type="match status" value="1"/>
</dbReference>